<dbReference type="Gene3D" id="2.115.10.20">
    <property type="entry name" value="Glycosyl hydrolase domain, family 43"/>
    <property type="match status" value="1"/>
</dbReference>
<dbReference type="InterPro" id="IPR015045">
    <property type="entry name" value="MPT-1-like_LmxM"/>
</dbReference>
<evidence type="ECO:0000313" key="1">
    <source>
        <dbReference type="EMBL" id="KKQ74662.1"/>
    </source>
</evidence>
<sequence>MNPEVSEFKYKPLTCKELVARYQEEENHPEGSLIRFNLGSNEYVGTLTQPITNDNQDNIAAEIIFNPAPINESMLVARVEPSEPESRIALFYRNGDIYEPIENMVRMNSQDPFYNDELDIFGDVEILETDEQGNVLNYQTHFYRFNKDIRNMESIAIGPPKMKDIRLVKLEEGKIGVFVRPQGEKYQEGKIGYFEIGSLDDLQAGLDSWEERADMLMDYFAEKEWGGINYATQLEDDRIGVIGHIAHFQDGKKNYYAFEAIYDPQTGEMSEAQIIAAASDLSPELGVKPIKKDLGLVTFPGGIYKNKERKTILVCGVADDCAAQFPLKKPLWNGLRPMSELESF</sequence>
<dbReference type="AlphaFoldDB" id="A0A0G0K770"/>
<dbReference type="Proteomes" id="UP000034498">
    <property type="component" value="Unassembled WGS sequence"/>
</dbReference>
<gene>
    <name evidence="1" type="ORF">US94_C0001G0063</name>
</gene>
<name>A0A0G0K770_9BACT</name>
<dbReference type="STRING" id="1618336.US94_C0001G0063"/>
<dbReference type="EMBL" id="LBUX01000001">
    <property type="protein sequence ID" value="KKQ74662.1"/>
    <property type="molecule type" value="Genomic_DNA"/>
</dbReference>
<evidence type="ECO:0008006" key="3">
    <source>
        <dbReference type="Google" id="ProtNLM"/>
    </source>
</evidence>
<accession>A0A0G0K770</accession>
<dbReference type="PANTHER" id="PTHR37036">
    <property type="match status" value="1"/>
</dbReference>
<dbReference type="Pfam" id="PF08950">
    <property type="entry name" value="DUF1861"/>
    <property type="match status" value="1"/>
</dbReference>
<reference evidence="1 2" key="1">
    <citation type="journal article" date="2015" name="Nature">
        <title>rRNA introns, odd ribosomes, and small enigmatic genomes across a large radiation of phyla.</title>
        <authorList>
            <person name="Brown C.T."/>
            <person name="Hug L.A."/>
            <person name="Thomas B.C."/>
            <person name="Sharon I."/>
            <person name="Castelle C.J."/>
            <person name="Singh A."/>
            <person name="Wilkins M.J."/>
            <person name="Williams K.H."/>
            <person name="Banfield J.F."/>
        </authorList>
    </citation>
    <scope>NUCLEOTIDE SEQUENCE [LARGE SCALE GENOMIC DNA]</scope>
</reference>
<dbReference type="InterPro" id="IPR023296">
    <property type="entry name" value="Glyco_hydro_beta-prop_sf"/>
</dbReference>
<comment type="caution">
    <text evidence="1">The sequence shown here is derived from an EMBL/GenBank/DDBJ whole genome shotgun (WGS) entry which is preliminary data.</text>
</comment>
<dbReference type="PANTHER" id="PTHR37036:SF2">
    <property type="entry name" value="DUF1861 FAMILY PROTEIN"/>
    <property type="match status" value="1"/>
</dbReference>
<organism evidence="1 2">
    <name type="scientific">Berkelbacteria bacterium GW2011_GWB1_38_5</name>
    <dbReference type="NCBI Taxonomy" id="1618336"/>
    <lineage>
        <taxon>Bacteria</taxon>
        <taxon>Candidatus Berkelbacteria</taxon>
    </lineage>
</organism>
<proteinExistence type="predicted"/>
<evidence type="ECO:0000313" key="2">
    <source>
        <dbReference type="Proteomes" id="UP000034498"/>
    </source>
</evidence>
<protein>
    <recommendedName>
        <fullName evidence="3">DUF1861 family protein</fullName>
    </recommendedName>
</protein>
<dbReference type="SUPFAM" id="SSF75005">
    <property type="entry name" value="Arabinanase/levansucrase/invertase"/>
    <property type="match status" value="1"/>
</dbReference>